<dbReference type="InterPro" id="IPR003593">
    <property type="entry name" value="AAA+_ATPase"/>
</dbReference>
<reference evidence="9" key="2">
    <citation type="submission" date="2022-09" db="EMBL/GenBank/DDBJ databases">
        <title>Biosynthetic gene clusters of Dactylosporangioum fulvum.</title>
        <authorList>
            <person name="Caradec T."/>
        </authorList>
    </citation>
    <scope>NUCLEOTIDE SEQUENCE</scope>
    <source>
        <strain evidence="9">NRRL B-16292</strain>
    </source>
</reference>
<feature type="region of interest" description="Disordered" evidence="6">
    <location>
        <begin position="195"/>
        <end position="257"/>
    </location>
</feature>
<dbReference type="Gene3D" id="3.30.980.40">
    <property type="match status" value="1"/>
</dbReference>
<evidence type="ECO:0000313" key="10">
    <source>
        <dbReference type="Proteomes" id="UP001059617"/>
    </source>
</evidence>
<evidence type="ECO:0000256" key="2">
    <source>
        <dbReference type="ARBA" id="ARBA00022741"/>
    </source>
</evidence>
<dbReference type="InterPro" id="IPR027417">
    <property type="entry name" value="P-loop_NTPase"/>
</dbReference>
<keyword evidence="10" id="KW-1185">Reference proteome</keyword>
<dbReference type="InterPro" id="IPR041027">
    <property type="entry name" value="FtsK_alpha"/>
</dbReference>
<gene>
    <name evidence="9" type="ORF">Dfulv_17030</name>
</gene>
<dbReference type="EMBL" id="CP073720">
    <property type="protein sequence ID" value="UWP85851.1"/>
    <property type="molecule type" value="Genomic_DNA"/>
</dbReference>
<dbReference type="Gene3D" id="3.40.50.300">
    <property type="entry name" value="P-loop containing nucleotide triphosphate hydrolases"/>
    <property type="match status" value="1"/>
</dbReference>
<evidence type="ECO:0000256" key="1">
    <source>
        <dbReference type="ARBA" id="ARBA00006474"/>
    </source>
</evidence>
<feature type="transmembrane region" description="Helical" evidence="7">
    <location>
        <begin position="59"/>
        <end position="76"/>
    </location>
</feature>
<keyword evidence="7" id="KW-0812">Transmembrane</keyword>
<dbReference type="SUPFAM" id="SSF52540">
    <property type="entry name" value="P-loop containing nucleoside triphosphate hydrolases"/>
    <property type="match status" value="1"/>
</dbReference>
<keyword evidence="7" id="KW-1133">Transmembrane helix</keyword>
<dbReference type="Pfam" id="PF17854">
    <property type="entry name" value="FtsK_alpha"/>
    <property type="match status" value="1"/>
</dbReference>
<feature type="domain" description="FtsK" evidence="8">
    <location>
        <begin position="368"/>
        <end position="571"/>
    </location>
</feature>
<evidence type="ECO:0000313" key="9">
    <source>
        <dbReference type="EMBL" id="UWP85851.1"/>
    </source>
</evidence>
<keyword evidence="4" id="KW-0238">DNA-binding</keyword>
<dbReference type="InterPro" id="IPR002543">
    <property type="entry name" value="FtsK_dom"/>
</dbReference>
<organism evidence="9 10">
    <name type="scientific">Dactylosporangium fulvum</name>
    <dbReference type="NCBI Taxonomy" id="53359"/>
    <lineage>
        <taxon>Bacteria</taxon>
        <taxon>Bacillati</taxon>
        <taxon>Actinomycetota</taxon>
        <taxon>Actinomycetes</taxon>
        <taxon>Micromonosporales</taxon>
        <taxon>Micromonosporaceae</taxon>
        <taxon>Dactylosporangium</taxon>
    </lineage>
</organism>
<comment type="similarity">
    <text evidence="1">Belongs to the FtsK/SpoIIIE/SftA family.</text>
</comment>
<dbReference type="InterPro" id="IPR050206">
    <property type="entry name" value="FtsK/SpoIIIE/SftA"/>
</dbReference>
<evidence type="ECO:0000256" key="4">
    <source>
        <dbReference type="ARBA" id="ARBA00023125"/>
    </source>
</evidence>
<keyword evidence="7" id="KW-0472">Membrane</keyword>
<dbReference type="RefSeq" id="WP_259864178.1">
    <property type="nucleotide sequence ID" value="NZ_CP073720.1"/>
</dbReference>
<protein>
    <submittedName>
        <fullName evidence="9">DNA translocase FtsK</fullName>
    </submittedName>
</protein>
<keyword evidence="2 5" id="KW-0547">Nucleotide-binding</keyword>
<evidence type="ECO:0000256" key="6">
    <source>
        <dbReference type="SAM" id="MobiDB-lite"/>
    </source>
</evidence>
<keyword evidence="3 5" id="KW-0067">ATP-binding</keyword>
<dbReference type="PROSITE" id="PS50901">
    <property type="entry name" value="FTSK"/>
    <property type="match status" value="1"/>
</dbReference>
<feature type="compositionally biased region" description="Acidic residues" evidence="6">
    <location>
        <begin position="210"/>
        <end position="219"/>
    </location>
</feature>
<reference evidence="9" key="1">
    <citation type="submission" date="2021-04" db="EMBL/GenBank/DDBJ databases">
        <authorList>
            <person name="Hartkoorn R.C."/>
            <person name="Beaudoing E."/>
            <person name="Hot D."/>
        </authorList>
    </citation>
    <scope>NUCLEOTIDE SEQUENCE</scope>
    <source>
        <strain evidence="9">NRRL B-16292</strain>
    </source>
</reference>
<evidence type="ECO:0000256" key="7">
    <source>
        <dbReference type="SAM" id="Phobius"/>
    </source>
</evidence>
<dbReference type="PANTHER" id="PTHR22683">
    <property type="entry name" value="SPORULATION PROTEIN RELATED"/>
    <property type="match status" value="1"/>
</dbReference>
<feature type="binding site" evidence="5">
    <location>
        <begin position="385"/>
        <end position="392"/>
    </location>
    <ligand>
        <name>ATP</name>
        <dbReference type="ChEBI" id="CHEBI:30616"/>
    </ligand>
</feature>
<feature type="transmembrane region" description="Helical" evidence="7">
    <location>
        <begin position="134"/>
        <end position="155"/>
    </location>
</feature>
<dbReference type="SMART" id="SM00382">
    <property type="entry name" value="AAA"/>
    <property type="match status" value="1"/>
</dbReference>
<dbReference type="Proteomes" id="UP001059617">
    <property type="component" value="Chromosome"/>
</dbReference>
<proteinExistence type="inferred from homology"/>
<sequence length="741" mass="79190">MTSQDEAPLREQAKDWARTTVDGWKQQANDAAKAHAAASRAWLVRRLRHWSAETRKHRPSVFAALALIVAGLPFAAEHRLAAAAAGWLTIVAGAPAAYLVTYRVQYGRAKHAGDVEDFAGRAIGRRARDNARQVGAAALAYGLWLIMLAVLGVSATGGRAVLLEVELLTAALLTWVVCRGHWARLWEERRRLHELTQQRSTPPATTPTPVEDEPEEEPVEESKDERLPALPATPPVQPAPASERPAAGDKSTPVGGEHTPVIEEVLTKHGVDAHVVGHVRGPVITRYEVQLAGNASVKHVLKLGDDFAVAVGGVPVRLMCPVPGKPVVGIEVPNRHREDVTLAEVLRSAVARAEQHPLAVALGKDIEGGYVVANLAKMPHILIAGATGAGKSCCLNSILVSLLTRATPDEVRLLLIDPKRVELTQYDGIPHLVRPVVTDPRKAVDALEWLVREMDGRYDQLVAAGARNIDDYNRKAEASGTARMAYLLAIVDELADLMMVAAQAAKRRRDDEDEDADIEDLMVRLGQLARAAGIHLVLATQRPSVDVVTGLIKANVPSRLAFATSSLADSRVILDRPGAEKLLGRGDALFLPMGASEPIRVQGALVTDGEIEAIVAHWRDQADDWPSYAGAPMASTAQAARPVREAPKPAVSADVVLAIVASEPGCSSARIAGHPVWAARGGAPSQPQLSRITQRLADDGLVSRVKSGSAWGDYRVTDAGRNRAAAARAAVLPADTDELAA</sequence>
<evidence type="ECO:0000256" key="3">
    <source>
        <dbReference type="ARBA" id="ARBA00022840"/>
    </source>
</evidence>
<dbReference type="Pfam" id="PF01580">
    <property type="entry name" value="FtsK_SpoIIIE"/>
    <property type="match status" value="1"/>
</dbReference>
<accession>A0ABY5W962</accession>
<feature type="transmembrane region" description="Helical" evidence="7">
    <location>
        <begin position="82"/>
        <end position="101"/>
    </location>
</feature>
<name>A0ABY5W962_9ACTN</name>
<evidence type="ECO:0000259" key="8">
    <source>
        <dbReference type="PROSITE" id="PS50901"/>
    </source>
</evidence>
<evidence type="ECO:0000256" key="5">
    <source>
        <dbReference type="PROSITE-ProRule" id="PRU00289"/>
    </source>
</evidence>
<dbReference type="PANTHER" id="PTHR22683:SF41">
    <property type="entry name" value="DNA TRANSLOCASE FTSK"/>
    <property type="match status" value="1"/>
</dbReference>